<feature type="transmembrane region" description="Helical" evidence="2">
    <location>
        <begin position="79"/>
        <end position="101"/>
    </location>
</feature>
<evidence type="ECO:0008006" key="5">
    <source>
        <dbReference type="Google" id="ProtNLM"/>
    </source>
</evidence>
<dbReference type="Proteomes" id="UP000033900">
    <property type="component" value="Unassembled WGS sequence"/>
</dbReference>
<dbReference type="STRING" id="273678.RS84_03387"/>
<evidence type="ECO:0000256" key="2">
    <source>
        <dbReference type="SAM" id="Phobius"/>
    </source>
</evidence>
<feature type="transmembrane region" description="Helical" evidence="2">
    <location>
        <begin position="16"/>
        <end position="37"/>
    </location>
</feature>
<name>A0A0M2HQJ8_9MICO</name>
<evidence type="ECO:0000313" key="4">
    <source>
        <dbReference type="Proteomes" id="UP000033900"/>
    </source>
</evidence>
<feature type="region of interest" description="Disordered" evidence="1">
    <location>
        <begin position="148"/>
        <end position="168"/>
    </location>
</feature>
<dbReference type="RefSeq" id="WP_045258878.1">
    <property type="nucleotide sequence ID" value="NZ_JYJB01000010.1"/>
</dbReference>
<protein>
    <recommendedName>
        <fullName evidence="5">ATP synthase protein I</fullName>
    </recommendedName>
</protein>
<dbReference type="PATRIC" id="fig|273678.4.peg.3382"/>
<keyword evidence="2" id="KW-0472">Membrane</keyword>
<keyword evidence="2" id="KW-0812">Transmembrane</keyword>
<reference evidence="3 4" key="1">
    <citation type="submission" date="2015-02" db="EMBL/GenBank/DDBJ databases">
        <title>Draft genome sequences of ten Microbacterium spp. with emphasis on heavy metal contaminated environments.</title>
        <authorList>
            <person name="Corretto E."/>
        </authorList>
    </citation>
    <scope>NUCLEOTIDE SEQUENCE [LARGE SCALE GENOMIC DNA]</scope>
    <source>
        <strain evidence="3 4">SA35</strain>
    </source>
</reference>
<proteinExistence type="predicted"/>
<keyword evidence="4" id="KW-1185">Reference proteome</keyword>
<evidence type="ECO:0000256" key="1">
    <source>
        <dbReference type="SAM" id="MobiDB-lite"/>
    </source>
</evidence>
<comment type="caution">
    <text evidence="3">The sequence shown here is derived from an EMBL/GenBank/DDBJ whole genome shotgun (WGS) entry which is preliminary data.</text>
</comment>
<organism evidence="3 4">
    <name type="scientific">Microbacterium hydrocarbonoxydans</name>
    <dbReference type="NCBI Taxonomy" id="273678"/>
    <lineage>
        <taxon>Bacteria</taxon>
        <taxon>Bacillati</taxon>
        <taxon>Actinomycetota</taxon>
        <taxon>Actinomycetes</taxon>
        <taxon>Micrococcales</taxon>
        <taxon>Microbacteriaceae</taxon>
        <taxon>Microbacterium</taxon>
    </lineage>
</organism>
<sequence>MSPSPVSSTPILRRTLIWSAVATAVLAVIAGVVGFVVAQGSGLASGLLGVLIAALFLAITGISILVANRWYGEPLYVQLFFAIVLGGWLVKLGVFFLVMVLVSGQPWIHPTVFLLSIVAGVLMSLVIDVVVLMRMRLPVVSDASLPTEVPEDRAPGAANRTPDNGPAS</sequence>
<accession>A0A0M2HQJ8</accession>
<keyword evidence="2" id="KW-1133">Transmembrane helix</keyword>
<feature type="transmembrane region" description="Helical" evidence="2">
    <location>
        <begin position="107"/>
        <end position="131"/>
    </location>
</feature>
<dbReference type="EMBL" id="JYJB01000010">
    <property type="protein sequence ID" value="KJL46747.1"/>
    <property type="molecule type" value="Genomic_DNA"/>
</dbReference>
<evidence type="ECO:0000313" key="3">
    <source>
        <dbReference type="EMBL" id="KJL46747.1"/>
    </source>
</evidence>
<feature type="transmembrane region" description="Helical" evidence="2">
    <location>
        <begin position="43"/>
        <end position="67"/>
    </location>
</feature>
<dbReference type="AlphaFoldDB" id="A0A0M2HQJ8"/>
<gene>
    <name evidence="3" type="ORF">RS84_03387</name>
</gene>
<dbReference type="OrthoDB" id="5117309at2"/>